<sequence>MVATVTLQIPDRIYQRLLNTAHATKRPLEEVILHGLTVGSPPEWDDVPEEFQADVASLDRLDDDTLWGIARSHKTAEEMLRYDELLDRNQNGKLTEKEKLELTALRKESERFMLCKAQAVALLHW</sequence>
<dbReference type="Proteomes" id="UP000629098">
    <property type="component" value="Unassembled WGS sequence"/>
</dbReference>
<accession>A0A8J6XQW1</accession>
<protein>
    <submittedName>
        <fullName evidence="1">Uncharacterized protein</fullName>
    </submittedName>
</protein>
<proteinExistence type="predicted"/>
<keyword evidence="2" id="KW-1185">Reference proteome</keyword>
<reference evidence="1" key="1">
    <citation type="submission" date="2020-09" db="EMBL/GenBank/DDBJ databases">
        <title>Iningainema tapete sp. nov. (Scytonemataceae, Cyanobacteria) from greenhouses in central Florida (USA) produces two types of nodularin with biosynthetic potential for microcystin-LR and anabaenopeptins.</title>
        <authorList>
            <person name="Berthold D.E."/>
            <person name="Lefler F.W."/>
            <person name="Huang I.-S."/>
            <person name="Abdulla H."/>
            <person name="Zimba P.V."/>
            <person name="Laughinghouse H.D. IV."/>
        </authorList>
    </citation>
    <scope>NUCLEOTIDE SEQUENCE</scope>
    <source>
        <strain evidence="1">BLCCT55</strain>
    </source>
</reference>
<evidence type="ECO:0000313" key="2">
    <source>
        <dbReference type="Proteomes" id="UP000629098"/>
    </source>
</evidence>
<organism evidence="1 2">
    <name type="scientific">Iningainema tapete BLCC-T55</name>
    <dbReference type="NCBI Taxonomy" id="2748662"/>
    <lineage>
        <taxon>Bacteria</taxon>
        <taxon>Bacillati</taxon>
        <taxon>Cyanobacteriota</taxon>
        <taxon>Cyanophyceae</taxon>
        <taxon>Nostocales</taxon>
        <taxon>Scytonemataceae</taxon>
        <taxon>Iningainema tapete</taxon>
    </lineage>
</organism>
<dbReference type="AlphaFoldDB" id="A0A8J6XQW1"/>
<comment type="caution">
    <text evidence="1">The sequence shown here is derived from an EMBL/GenBank/DDBJ whole genome shotgun (WGS) entry which is preliminary data.</text>
</comment>
<name>A0A8J6XQW1_9CYAN</name>
<evidence type="ECO:0000313" key="1">
    <source>
        <dbReference type="EMBL" id="MBD2776635.1"/>
    </source>
</evidence>
<gene>
    <name evidence="1" type="ORF">ICL16_32435</name>
</gene>
<dbReference type="EMBL" id="JACXAE010000098">
    <property type="protein sequence ID" value="MBD2776635.1"/>
    <property type="molecule type" value="Genomic_DNA"/>
</dbReference>
<dbReference type="RefSeq" id="WP_190835702.1">
    <property type="nucleotide sequence ID" value="NZ_CAWPPI010000098.1"/>
</dbReference>